<feature type="transmembrane region" description="Helical" evidence="7">
    <location>
        <begin position="167"/>
        <end position="191"/>
    </location>
</feature>
<keyword evidence="2" id="KW-1003">Cell membrane</keyword>
<reference evidence="10 11" key="1">
    <citation type="submission" date="2015-09" db="EMBL/GenBank/DDBJ databases">
        <title>A metagenomics-based metabolic model of nitrate-dependent anaerobic oxidation of methane by Methanoperedens-like archaea.</title>
        <authorList>
            <person name="Arshad A."/>
            <person name="Speth D.R."/>
            <person name="De Graaf R.M."/>
            <person name="Op Den Camp H.J."/>
            <person name="Jetten M.S."/>
            <person name="Welte C.U."/>
        </authorList>
    </citation>
    <scope>NUCLEOTIDE SEQUENCE [LARGE SCALE GENOMIC DNA]</scope>
</reference>
<organism evidence="10 11">
    <name type="scientific">Candidatus Methanoperedens nitratireducens</name>
    <dbReference type="NCBI Taxonomy" id="1392998"/>
    <lineage>
        <taxon>Archaea</taxon>
        <taxon>Methanobacteriati</taxon>
        <taxon>Methanobacteriota</taxon>
        <taxon>Stenosarchaea group</taxon>
        <taxon>Methanomicrobia</taxon>
        <taxon>Methanosarcinales</taxon>
        <taxon>ANME-2 cluster</taxon>
        <taxon>Candidatus Methanoperedentaceae</taxon>
        <taxon>Candidatus Methanoperedens</taxon>
    </lineage>
</organism>
<evidence type="ECO:0000256" key="5">
    <source>
        <dbReference type="ARBA" id="ARBA00023136"/>
    </source>
</evidence>
<feature type="transmembrane region" description="Helical" evidence="7">
    <location>
        <begin position="224"/>
        <end position="246"/>
    </location>
</feature>
<evidence type="ECO:0000313" key="10">
    <source>
        <dbReference type="EMBL" id="KPQ44516.1"/>
    </source>
</evidence>
<dbReference type="InterPro" id="IPR050250">
    <property type="entry name" value="Macrolide_Exporter_MacB"/>
</dbReference>
<evidence type="ECO:0000259" key="8">
    <source>
        <dbReference type="Pfam" id="PF02687"/>
    </source>
</evidence>
<keyword evidence="5 7" id="KW-0472">Membrane</keyword>
<dbReference type="EMBL" id="LKCM01000078">
    <property type="protein sequence ID" value="KPQ44516.1"/>
    <property type="molecule type" value="Genomic_DNA"/>
</dbReference>
<keyword evidence="3 7" id="KW-0812">Transmembrane</keyword>
<keyword evidence="4 7" id="KW-1133">Transmembrane helix</keyword>
<evidence type="ECO:0000256" key="1">
    <source>
        <dbReference type="ARBA" id="ARBA00004651"/>
    </source>
</evidence>
<dbReference type="PANTHER" id="PTHR30572:SF4">
    <property type="entry name" value="ABC TRANSPORTER PERMEASE YTRF"/>
    <property type="match status" value="1"/>
</dbReference>
<comment type="similarity">
    <text evidence="6">Belongs to the ABC-4 integral membrane protein family.</text>
</comment>
<dbReference type="InterPro" id="IPR003838">
    <property type="entry name" value="ABC3_permease_C"/>
</dbReference>
<evidence type="ECO:0000256" key="2">
    <source>
        <dbReference type="ARBA" id="ARBA00022475"/>
    </source>
</evidence>
<dbReference type="Pfam" id="PF02687">
    <property type="entry name" value="FtsX"/>
    <property type="match status" value="1"/>
</dbReference>
<evidence type="ECO:0000313" key="11">
    <source>
        <dbReference type="Proteomes" id="UP000050360"/>
    </source>
</evidence>
<evidence type="ECO:0000259" key="9">
    <source>
        <dbReference type="Pfam" id="PF12704"/>
    </source>
</evidence>
<evidence type="ECO:0000256" key="7">
    <source>
        <dbReference type="SAM" id="Phobius"/>
    </source>
</evidence>
<sequence>MLLGTEKTSVSITGVDPIVWRSMVTTQLEAGRYLQPGDSNAVVIGYSLAHETFLQPITLNRPVTIGGKTFKVVGIFVQSGGGFGGGGDNAVYMPADYARDVITTTIPRNTFTSIMVKVTDPALANQVAADIVTKLMPSRHVNPRTRDFTVTAFAVIQQQITSVVQSISLFLAAIAAVSLLVGAVGIANTMFMSVMERTRQIGLLKALGATDNEVMKLFLMESGLFGFVGGMLGIFIGILISVLVSIVGGQAIGPGGTMNAVVTPQLVIFALAFSIFVGIISGVAPARSAAKMNPVDALRFEQ</sequence>
<evidence type="ECO:0000256" key="4">
    <source>
        <dbReference type="ARBA" id="ARBA00022989"/>
    </source>
</evidence>
<dbReference type="GO" id="GO:0022857">
    <property type="term" value="F:transmembrane transporter activity"/>
    <property type="evidence" value="ECO:0007669"/>
    <property type="project" value="TreeGrafter"/>
</dbReference>
<evidence type="ECO:0000256" key="6">
    <source>
        <dbReference type="ARBA" id="ARBA00038076"/>
    </source>
</evidence>
<feature type="domain" description="ABC3 transporter permease C-terminal" evidence="8">
    <location>
        <begin position="173"/>
        <end position="294"/>
    </location>
</feature>
<feature type="transmembrane region" description="Helical" evidence="7">
    <location>
        <begin position="266"/>
        <end position="284"/>
    </location>
</feature>
<dbReference type="Pfam" id="PF12704">
    <property type="entry name" value="MacB_PCD"/>
    <property type="match status" value="1"/>
</dbReference>
<dbReference type="InterPro" id="IPR025857">
    <property type="entry name" value="MacB_PCD"/>
</dbReference>
<comment type="caution">
    <text evidence="10">The sequence shown here is derived from an EMBL/GenBank/DDBJ whole genome shotgun (WGS) entry which is preliminary data.</text>
</comment>
<dbReference type="GO" id="GO:0005886">
    <property type="term" value="C:plasma membrane"/>
    <property type="evidence" value="ECO:0007669"/>
    <property type="project" value="UniProtKB-SubCell"/>
</dbReference>
<protein>
    <submittedName>
        <fullName evidence="10">ABC transporter permease</fullName>
    </submittedName>
</protein>
<accession>A0A0P8E2G7</accession>
<dbReference type="Proteomes" id="UP000050360">
    <property type="component" value="Unassembled WGS sequence"/>
</dbReference>
<dbReference type="AlphaFoldDB" id="A0A0P8E2G7"/>
<gene>
    <name evidence="10" type="ORF">MPEBLZ_00883</name>
</gene>
<proteinExistence type="inferred from homology"/>
<feature type="domain" description="MacB-like periplasmic core" evidence="9">
    <location>
        <begin position="5"/>
        <end position="132"/>
    </location>
</feature>
<dbReference type="PANTHER" id="PTHR30572">
    <property type="entry name" value="MEMBRANE COMPONENT OF TRANSPORTER-RELATED"/>
    <property type="match status" value="1"/>
</dbReference>
<evidence type="ECO:0000256" key="3">
    <source>
        <dbReference type="ARBA" id="ARBA00022692"/>
    </source>
</evidence>
<comment type="subcellular location">
    <subcellularLocation>
        <location evidence="1">Cell membrane</location>
        <topology evidence="1">Multi-pass membrane protein</topology>
    </subcellularLocation>
</comment>
<name>A0A0P8E2G7_9EURY</name>